<proteinExistence type="predicted"/>
<name>E6M107_9ACTO</name>
<organism evidence="1 2">
    <name type="scientific">Mobiluncus curtisii ATCC 51333</name>
    <dbReference type="NCBI Taxonomy" id="887326"/>
    <lineage>
        <taxon>Bacteria</taxon>
        <taxon>Bacillati</taxon>
        <taxon>Actinomycetota</taxon>
        <taxon>Actinomycetes</taxon>
        <taxon>Actinomycetales</taxon>
        <taxon>Actinomycetaceae</taxon>
        <taxon>Mobiluncus</taxon>
    </lineage>
</organism>
<accession>E6M107</accession>
<evidence type="ECO:0000313" key="1">
    <source>
        <dbReference type="EMBL" id="EFU79637.1"/>
    </source>
</evidence>
<dbReference type="EMBL" id="AEPY01000011">
    <property type="protein sequence ID" value="EFU79637.1"/>
    <property type="molecule type" value="Genomic_DNA"/>
</dbReference>
<evidence type="ECO:0008006" key="3">
    <source>
        <dbReference type="Google" id="ProtNLM"/>
    </source>
</evidence>
<dbReference type="AlphaFoldDB" id="E6M107"/>
<evidence type="ECO:0000313" key="2">
    <source>
        <dbReference type="Proteomes" id="UP000005573"/>
    </source>
</evidence>
<dbReference type="HOGENOM" id="CLU_1076803_0_0_11"/>
<comment type="caution">
    <text evidence="1">The sequence shown here is derived from an EMBL/GenBank/DDBJ whole genome shotgun (WGS) entry which is preliminary data.</text>
</comment>
<sequence length="311" mass="34981">MVSYLWPPLPEKDPKKLREKVLAALSGAWQNALDEQDAILALRDTAPRVPYYRALERVKRFQGSIKAFQDEVDAQADDFLDMIAGEYARGAKHAAKCVGIGQVVWGNMNEYVFQSLASDSYADLLKMSETAGKTSREFAKIVRSQAAQTLWAAGTNETAVQAGRRFWKKLEENRIAVVIYRDGSRHQVADYAGMVARTKAKTAFNYGSLDVAESEDVQYMEVVDGANCGWDSHNSLDFADGSIRTLAECREYPLSHPNCKRSFIPVSRTLRREIRDAVRAEMEGDEDYEPALTIPALERFKQRKERLGIGQ</sequence>
<reference evidence="1 2" key="1">
    <citation type="submission" date="2010-12" db="EMBL/GenBank/DDBJ databases">
        <authorList>
            <person name="Muzny D."/>
            <person name="Qin X."/>
            <person name="Deng J."/>
            <person name="Jiang H."/>
            <person name="Liu Y."/>
            <person name="Qu J."/>
            <person name="Song X.-Z."/>
            <person name="Zhang L."/>
            <person name="Thornton R."/>
            <person name="Coyle M."/>
            <person name="Francisco L."/>
            <person name="Jackson L."/>
            <person name="Javaid M."/>
            <person name="Korchina V."/>
            <person name="Kovar C."/>
            <person name="Mata R."/>
            <person name="Mathew T."/>
            <person name="Ngo R."/>
            <person name="Nguyen L."/>
            <person name="Nguyen N."/>
            <person name="Okwuonu G."/>
            <person name="Ongeri F."/>
            <person name="Pham C."/>
            <person name="Simmons D."/>
            <person name="Wilczek-Boney K."/>
            <person name="Hale W."/>
            <person name="Jakkamsetti A."/>
            <person name="Pham P."/>
            <person name="Ruth R."/>
            <person name="San Lucas F."/>
            <person name="Warren J."/>
            <person name="Zhang J."/>
            <person name="Zhao Z."/>
            <person name="Zhou C."/>
            <person name="Zhu D."/>
            <person name="Lee S."/>
            <person name="Bess C."/>
            <person name="Blankenburg K."/>
            <person name="Forbes L."/>
            <person name="Fu Q."/>
            <person name="Gubbala S."/>
            <person name="Hirani K."/>
            <person name="Jayaseelan J.C."/>
            <person name="Lara F."/>
            <person name="Munidasa M."/>
            <person name="Palculict T."/>
            <person name="Patil S."/>
            <person name="Pu L.-L."/>
            <person name="Saada N."/>
            <person name="Tang L."/>
            <person name="Weissenberger G."/>
            <person name="Zhu Y."/>
            <person name="Hemphill L."/>
            <person name="Shang Y."/>
            <person name="Youmans B."/>
            <person name="Ayvaz T."/>
            <person name="Ross M."/>
            <person name="Santibanez J."/>
            <person name="Aqrawi P."/>
            <person name="Gross S."/>
            <person name="Joshi V."/>
            <person name="Fowler G."/>
            <person name="Nazareth L."/>
            <person name="Reid J."/>
            <person name="Worley K."/>
            <person name="Petrosino J."/>
            <person name="Highlander S."/>
            <person name="Gibbs R."/>
        </authorList>
    </citation>
    <scope>NUCLEOTIDE SEQUENCE [LARGE SCALE GENOMIC DNA]</scope>
    <source>
        <strain evidence="1 2">ATCC 51333</strain>
    </source>
</reference>
<protein>
    <recommendedName>
        <fullName evidence="3">Phage minor capsid protein 2</fullName>
    </recommendedName>
</protein>
<dbReference type="Proteomes" id="UP000005573">
    <property type="component" value="Unassembled WGS sequence"/>
</dbReference>
<gene>
    <name evidence="1" type="ORF">HMPREF0388_1740</name>
</gene>